<feature type="region of interest" description="Disordered" evidence="1">
    <location>
        <begin position="30"/>
        <end position="62"/>
    </location>
</feature>
<sequence length="210" mass="24118">MGDYISEAYLPNLDLCISCRKIQNLRLGGSERGHESSRRADTDYGRKREKERRRIRVSDSAASAAADTPVSRVRRCNSAKADVTALVEWHYFSSENRVFGNCRSWVSDSSFMIKAHCCSVENLDCNVIRRLNKRMRAVSDEMMSMSISHCIWVYGKSWLDDLEWKSGAGRLEQSKNWSFSFTEMMVNLSPELELQKESIPDTFVTDFSDN</sequence>
<evidence type="ECO:0000313" key="2">
    <source>
        <dbReference type="EMBL" id="KAG9442339.1"/>
    </source>
</evidence>
<protein>
    <submittedName>
        <fullName evidence="2">Uncharacterized protein</fullName>
    </submittedName>
</protein>
<feature type="compositionally biased region" description="Basic and acidic residues" evidence="1">
    <location>
        <begin position="30"/>
        <end position="48"/>
    </location>
</feature>
<organism evidence="2 3">
    <name type="scientific">Aristolochia fimbriata</name>
    <name type="common">White veined hardy Dutchman's pipe vine</name>
    <dbReference type="NCBI Taxonomy" id="158543"/>
    <lineage>
        <taxon>Eukaryota</taxon>
        <taxon>Viridiplantae</taxon>
        <taxon>Streptophyta</taxon>
        <taxon>Embryophyta</taxon>
        <taxon>Tracheophyta</taxon>
        <taxon>Spermatophyta</taxon>
        <taxon>Magnoliopsida</taxon>
        <taxon>Magnoliidae</taxon>
        <taxon>Piperales</taxon>
        <taxon>Aristolochiaceae</taxon>
        <taxon>Aristolochia</taxon>
    </lineage>
</organism>
<name>A0AAV7E0N4_ARIFI</name>
<evidence type="ECO:0000256" key="1">
    <source>
        <dbReference type="SAM" id="MobiDB-lite"/>
    </source>
</evidence>
<comment type="caution">
    <text evidence="2">The sequence shown here is derived from an EMBL/GenBank/DDBJ whole genome shotgun (WGS) entry which is preliminary data.</text>
</comment>
<dbReference type="AlphaFoldDB" id="A0AAV7E0N4"/>
<dbReference type="EMBL" id="JAINDJ010000007">
    <property type="protein sequence ID" value="KAG9442339.1"/>
    <property type="molecule type" value="Genomic_DNA"/>
</dbReference>
<reference evidence="2 3" key="1">
    <citation type="submission" date="2021-07" db="EMBL/GenBank/DDBJ databases">
        <title>The Aristolochia fimbriata genome: insights into angiosperm evolution, floral development and chemical biosynthesis.</title>
        <authorList>
            <person name="Jiao Y."/>
        </authorList>
    </citation>
    <scope>NUCLEOTIDE SEQUENCE [LARGE SCALE GENOMIC DNA]</scope>
    <source>
        <strain evidence="2">IBCAS-2021</strain>
        <tissue evidence="2">Leaf</tissue>
    </source>
</reference>
<keyword evidence="3" id="KW-1185">Reference proteome</keyword>
<proteinExistence type="predicted"/>
<accession>A0AAV7E0N4</accession>
<gene>
    <name evidence="2" type="ORF">H6P81_018193</name>
</gene>
<dbReference type="Proteomes" id="UP000825729">
    <property type="component" value="Unassembled WGS sequence"/>
</dbReference>
<evidence type="ECO:0000313" key="3">
    <source>
        <dbReference type="Proteomes" id="UP000825729"/>
    </source>
</evidence>